<dbReference type="Proteomes" id="UP000246058">
    <property type="component" value="Chromosome"/>
</dbReference>
<dbReference type="EMBL" id="CP029551">
    <property type="protein sequence ID" value="AWN38951.1"/>
    <property type="molecule type" value="Genomic_DNA"/>
</dbReference>
<organism evidence="1 2">
    <name type="scientific">Methylobacterium radiodurans</name>
    <dbReference type="NCBI Taxonomy" id="2202828"/>
    <lineage>
        <taxon>Bacteria</taxon>
        <taxon>Pseudomonadati</taxon>
        <taxon>Pseudomonadota</taxon>
        <taxon>Alphaproteobacteria</taxon>
        <taxon>Hyphomicrobiales</taxon>
        <taxon>Methylobacteriaceae</taxon>
        <taxon>Methylobacterium</taxon>
    </lineage>
</organism>
<keyword evidence="1" id="KW-0396">Initiation factor</keyword>
<sequence>MLTQAGAESLAARASVHLALPRLWLRRISARRALAALHPEQIREAGLDLSRLRVEIAKPFWRA</sequence>
<evidence type="ECO:0000313" key="1">
    <source>
        <dbReference type="EMBL" id="AWN38951.1"/>
    </source>
</evidence>
<accession>A0A2U8W000</accession>
<gene>
    <name evidence="1" type="ORF">DK427_10690</name>
</gene>
<name>A0A2U8W000_9HYPH</name>
<proteinExistence type="predicted"/>
<dbReference type="AlphaFoldDB" id="A0A2U8W000"/>
<keyword evidence="2" id="KW-1185">Reference proteome</keyword>
<dbReference type="GO" id="GO:0003743">
    <property type="term" value="F:translation initiation factor activity"/>
    <property type="evidence" value="ECO:0007669"/>
    <property type="project" value="UniProtKB-KW"/>
</dbReference>
<reference evidence="1 2" key="1">
    <citation type="submission" date="2018-05" db="EMBL/GenBank/DDBJ databases">
        <title>Complete Genome Sequence of Methylobacterium sp. 17Sr1-43.</title>
        <authorList>
            <person name="Srinivasan S."/>
        </authorList>
    </citation>
    <scope>NUCLEOTIDE SEQUENCE [LARGE SCALE GENOMIC DNA]</scope>
    <source>
        <strain evidence="1 2">17Sr1-43</strain>
    </source>
</reference>
<dbReference type="KEGG" id="meti:DK427_10690"/>
<protein>
    <submittedName>
        <fullName evidence="1">Translation initiation factor IF-2</fullName>
    </submittedName>
</protein>
<keyword evidence="1" id="KW-0648">Protein biosynthesis</keyword>
<evidence type="ECO:0000313" key="2">
    <source>
        <dbReference type="Proteomes" id="UP000246058"/>
    </source>
</evidence>